<keyword evidence="2" id="KW-1185">Reference proteome</keyword>
<protein>
    <submittedName>
        <fullName evidence="1">Uncharacterized protein</fullName>
    </submittedName>
</protein>
<gene>
    <name evidence="1" type="ORF">QC763_311020</name>
</gene>
<proteinExistence type="predicted"/>
<reference evidence="1 2" key="1">
    <citation type="journal article" date="2023" name="bioRxiv">
        <title>High-quality genome assemblies of four members of thePodospora anserinaspecies complex.</title>
        <authorList>
            <person name="Ament-Velasquez S.L."/>
            <person name="Vogan A.A."/>
            <person name="Wallerman O."/>
            <person name="Hartmann F."/>
            <person name="Gautier V."/>
            <person name="Silar P."/>
            <person name="Giraud T."/>
            <person name="Johannesson H."/>
        </authorList>
    </citation>
    <scope>NUCLEOTIDE SEQUENCE [LARGE SCALE GENOMIC DNA]</scope>
    <source>
        <strain evidence="1 2">CBS 411.78</strain>
    </source>
</reference>
<evidence type="ECO:0000313" key="2">
    <source>
        <dbReference type="Proteomes" id="UP001326199"/>
    </source>
</evidence>
<dbReference type="Proteomes" id="UP001326199">
    <property type="component" value="Unassembled WGS sequence"/>
</dbReference>
<evidence type="ECO:0000313" key="1">
    <source>
        <dbReference type="EMBL" id="KAK4667639.1"/>
    </source>
</evidence>
<organism evidence="1 2">
    <name type="scientific">Podospora pseudopauciseta</name>
    <dbReference type="NCBI Taxonomy" id="2093780"/>
    <lineage>
        <taxon>Eukaryota</taxon>
        <taxon>Fungi</taxon>
        <taxon>Dikarya</taxon>
        <taxon>Ascomycota</taxon>
        <taxon>Pezizomycotina</taxon>
        <taxon>Sordariomycetes</taxon>
        <taxon>Sordariomycetidae</taxon>
        <taxon>Sordariales</taxon>
        <taxon>Podosporaceae</taxon>
        <taxon>Podospora</taxon>
    </lineage>
</organism>
<dbReference type="EMBL" id="JAFFHB010000004">
    <property type="protein sequence ID" value="KAK4667639.1"/>
    <property type="molecule type" value="Genomic_DNA"/>
</dbReference>
<accession>A0ABR0HI67</accession>
<sequence>MKEIVVAIGKRSSHEFSTSHVKLANGRALDKKQMKRYLGDQIRHQSIDPILPGVLPSWSLPYAAYAKAFGITPNQPFPFGPVGATPDYMDIQPCDATTPGGHAFGPSPTTQLVRKKVAWDRSSLLFQGRHKELLESCGRDDRV</sequence>
<name>A0ABR0HI67_9PEZI</name>
<dbReference type="RefSeq" id="XP_062767605.1">
    <property type="nucleotide sequence ID" value="XM_062911557.1"/>
</dbReference>
<dbReference type="GeneID" id="87931900"/>
<comment type="caution">
    <text evidence="1">The sequence shown here is derived from an EMBL/GenBank/DDBJ whole genome shotgun (WGS) entry which is preliminary data.</text>
</comment>